<dbReference type="NCBIfam" id="TIGR04409">
    <property type="entry name" value="LptC_YrbK"/>
    <property type="match status" value="1"/>
</dbReference>
<name>A0A7C0VBL4_UNCW3</name>
<dbReference type="Pfam" id="PF06835">
    <property type="entry name" value="LptC"/>
    <property type="match status" value="1"/>
</dbReference>
<dbReference type="InterPro" id="IPR026265">
    <property type="entry name" value="LptC"/>
</dbReference>
<accession>A0A7C0VBL4</accession>
<organism evidence="1">
    <name type="scientific">candidate division WOR-3 bacterium</name>
    <dbReference type="NCBI Taxonomy" id="2052148"/>
    <lineage>
        <taxon>Bacteria</taxon>
        <taxon>Bacteria division WOR-3</taxon>
    </lineage>
</organism>
<dbReference type="Proteomes" id="UP000885847">
    <property type="component" value="Unassembled WGS sequence"/>
</dbReference>
<dbReference type="GO" id="GO:0005886">
    <property type="term" value="C:plasma membrane"/>
    <property type="evidence" value="ECO:0007669"/>
    <property type="project" value="InterPro"/>
</dbReference>
<evidence type="ECO:0000313" key="1">
    <source>
        <dbReference type="EMBL" id="HDI82929.1"/>
    </source>
</evidence>
<reference evidence="1" key="1">
    <citation type="journal article" date="2020" name="mSystems">
        <title>Genome- and Community-Level Interaction Insights into Carbon Utilization and Element Cycling Functions of Hydrothermarchaeota in Hydrothermal Sediment.</title>
        <authorList>
            <person name="Zhou Z."/>
            <person name="Liu Y."/>
            <person name="Xu W."/>
            <person name="Pan J."/>
            <person name="Luo Z.H."/>
            <person name="Li M."/>
        </authorList>
    </citation>
    <scope>NUCLEOTIDE SEQUENCE [LARGE SCALE GENOMIC DNA]</scope>
    <source>
        <strain evidence="1">HyVt-102</strain>
    </source>
</reference>
<protein>
    <submittedName>
        <fullName evidence="1">LPS export ABC transporter periplasmic protein LptC</fullName>
    </submittedName>
</protein>
<dbReference type="EMBL" id="DQWE01000188">
    <property type="protein sequence ID" value="HDI82929.1"/>
    <property type="molecule type" value="Genomic_DNA"/>
</dbReference>
<sequence length="165" mass="19056">MKRILFLFLLLYGCKQEEEKINIPRGSEFTKGFTVYESISGDRKWFLKADSAITEKDRIRIYGVHLKFLDREDIRSVLTSDSGFVIEKTGDLIAYGNVNVVTKDSVKLFTDSLSWDNRNEKILVEGVFHYTGKDEEFEGEGLESDPELKHILIKKRVEGKGRIEE</sequence>
<proteinExistence type="predicted"/>
<gene>
    <name evidence="1" type="primary">lptC</name>
    <name evidence="1" type="ORF">ENF18_03955</name>
</gene>
<dbReference type="AlphaFoldDB" id="A0A7C0VBL4"/>
<dbReference type="GO" id="GO:0015221">
    <property type="term" value="F:lipopolysaccharide transmembrane transporter activity"/>
    <property type="evidence" value="ECO:0007669"/>
    <property type="project" value="InterPro"/>
</dbReference>
<dbReference type="Gene3D" id="2.60.450.10">
    <property type="entry name" value="Lipopolysaccharide (LPS) transport protein A like domain"/>
    <property type="match status" value="1"/>
</dbReference>
<dbReference type="InterPro" id="IPR010664">
    <property type="entry name" value="LipoPS_assembly_LptC-rel"/>
</dbReference>
<comment type="caution">
    <text evidence="1">The sequence shown here is derived from an EMBL/GenBank/DDBJ whole genome shotgun (WGS) entry which is preliminary data.</text>
</comment>